<proteinExistence type="predicted"/>
<gene>
    <name evidence="2" type="ORF">HETIRDRAFT_460551</name>
</gene>
<dbReference type="OrthoDB" id="2745134at2759"/>
<dbReference type="EMBL" id="KI925463">
    <property type="protein sequence ID" value="ETW77232.1"/>
    <property type="molecule type" value="Genomic_DNA"/>
</dbReference>
<dbReference type="STRING" id="747525.W4JUL0"/>
<feature type="transmembrane region" description="Helical" evidence="1">
    <location>
        <begin position="123"/>
        <end position="143"/>
    </location>
</feature>
<sequence>MTRFSFPRFRKNRVYALYNRNKIILGLLSTILLAQTITGIWQYTIPGGTPAPLPLDNYEFHFCIYLPPKRIGRVSTVYVFMELGYDSLIFVLTIARTVYMHWKHQRSGPSRRTLMDKLIRDGAAYFAAIFSMNLSWVIMIMYAPTGLRAISSVPSACITTVMISRITLNLRVTVYGPAQLDERTMPRKGAARDIPLTPLRSPRSRRFDPAESATQGLTVHVLTEIEDDSYGAHGWSHGEADTDAAFALNSFGQGGGVGDVGRSNLSHAGSAASAKANAVAWNQQDSVESDTVVGNAV</sequence>
<dbReference type="InParanoid" id="W4JUL0"/>
<dbReference type="KEGG" id="hir:HETIRDRAFT_460551"/>
<organism evidence="2 3">
    <name type="scientific">Heterobasidion irregulare (strain TC 32-1)</name>
    <dbReference type="NCBI Taxonomy" id="747525"/>
    <lineage>
        <taxon>Eukaryota</taxon>
        <taxon>Fungi</taxon>
        <taxon>Dikarya</taxon>
        <taxon>Basidiomycota</taxon>
        <taxon>Agaricomycotina</taxon>
        <taxon>Agaricomycetes</taxon>
        <taxon>Russulales</taxon>
        <taxon>Bondarzewiaceae</taxon>
        <taxon>Heterobasidion</taxon>
        <taxon>Heterobasidion annosum species complex</taxon>
    </lineage>
</organism>
<dbReference type="GeneID" id="20677090"/>
<accession>W4JUL0</accession>
<dbReference type="RefSeq" id="XP_009550768.1">
    <property type="nucleotide sequence ID" value="XM_009552473.1"/>
</dbReference>
<dbReference type="Proteomes" id="UP000030671">
    <property type="component" value="Unassembled WGS sequence"/>
</dbReference>
<protein>
    <submittedName>
        <fullName evidence="2">Uncharacterized protein</fullName>
    </submittedName>
</protein>
<evidence type="ECO:0000313" key="2">
    <source>
        <dbReference type="EMBL" id="ETW77232.1"/>
    </source>
</evidence>
<dbReference type="AlphaFoldDB" id="W4JUL0"/>
<evidence type="ECO:0000313" key="3">
    <source>
        <dbReference type="Proteomes" id="UP000030671"/>
    </source>
</evidence>
<reference evidence="2 3" key="1">
    <citation type="journal article" date="2012" name="New Phytol.">
        <title>Insight into trade-off between wood decay and parasitism from the genome of a fungal forest pathogen.</title>
        <authorList>
            <person name="Olson A."/>
            <person name="Aerts A."/>
            <person name="Asiegbu F."/>
            <person name="Belbahri L."/>
            <person name="Bouzid O."/>
            <person name="Broberg A."/>
            <person name="Canback B."/>
            <person name="Coutinho P.M."/>
            <person name="Cullen D."/>
            <person name="Dalman K."/>
            <person name="Deflorio G."/>
            <person name="van Diepen L.T."/>
            <person name="Dunand C."/>
            <person name="Duplessis S."/>
            <person name="Durling M."/>
            <person name="Gonthier P."/>
            <person name="Grimwood J."/>
            <person name="Fossdal C.G."/>
            <person name="Hansson D."/>
            <person name="Henrissat B."/>
            <person name="Hietala A."/>
            <person name="Himmelstrand K."/>
            <person name="Hoffmeister D."/>
            <person name="Hogberg N."/>
            <person name="James T.Y."/>
            <person name="Karlsson M."/>
            <person name="Kohler A."/>
            <person name="Kues U."/>
            <person name="Lee Y.H."/>
            <person name="Lin Y.C."/>
            <person name="Lind M."/>
            <person name="Lindquist E."/>
            <person name="Lombard V."/>
            <person name="Lucas S."/>
            <person name="Lunden K."/>
            <person name="Morin E."/>
            <person name="Murat C."/>
            <person name="Park J."/>
            <person name="Raffaello T."/>
            <person name="Rouze P."/>
            <person name="Salamov A."/>
            <person name="Schmutz J."/>
            <person name="Solheim H."/>
            <person name="Stahlberg J."/>
            <person name="Velez H."/>
            <person name="de Vries R.P."/>
            <person name="Wiebenga A."/>
            <person name="Woodward S."/>
            <person name="Yakovlev I."/>
            <person name="Garbelotto M."/>
            <person name="Martin F."/>
            <person name="Grigoriev I.V."/>
            <person name="Stenlid J."/>
        </authorList>
    </citation>
    <scope>NUCLEOTIDE SEQUENCE [LARGE SCALE GENOMIC DNA]</scope>
    <source>
        <strain evidence="2 3">TC 32-1</strain>
    </source>
</reference>
<keyword evidence="3" id="KW-1185">Reference proteome</keyword>
<dbReference type="HOGENOM" id="CLU_937070_0_0_1"/>
<keyword evidence="1" id="KW-0812">Transmembrane</keyword>
<keyword evidence="1" id="KW-0472">Membrane</keyword>
<name>W4JUL0_HETIT</name>
<evidence type="ECO:0000256" key="1">
    <source>
        <dbReference type="SAM" id="Phobius"/>
    </source>
</evidence>
<keyword evidence="1" id="KW-1133">Transmembrane helix</keyword>
<feature type="transmembrane region" description="Helical" evidence="1">
    <location>
        <begin position="83"/>
        <end position="102"/>
    </location>
</feature>